<dbReference type="SMART" id="SM00256">
    <property type="entry name" value="FBOX"/>
    <property type="match status" value="1"/>
</dbReference>
<dbReference type="InterPro" id="IPR036047">
    <property type="entry name" value="F-box-like_dom_sf"/>
</dbReference>
<dbReference type="AlphaFoldDB" id="A0AAD7QG20"/>
<dbReference type="CDD" id="cd22157">
    <property type="entry name" value="F-box_AtFBW1-like"/>
    <property type="match status" value="1"/>
</dbReference>
<dbReference type="PANTHER" id="PTHR31672">
    <property type="entry name" value="BNACNNG10540D PROTEIN"/>
    <property type="match status" value="1"/>
</dbReference>
<dbReference type="InterPro" id="IPR050796">
    <property type="entry name" value="SCF_F-box_component"/>
</dbReference>
<protein>
    <submittedName>
        <fullName evidence="2">F-box protein family</fullName>
    </submittedName>
</protein>
<evidence type="ECO:0000313" key="3">
    <source>
        <dbReference type="Proteomes" id="UP001163823"/>
    </source>
</evidence>
<organism evidence="2 3">
    <name type="scientific">Quillaja saponaria</name>
    <name type="common">Soap bark tree</name>
    <dbReference type="NCBI Taxonomy" id="32244"/>
    <lineage>
        <taxon>Eukaryota</taxon>
        <taxon>Viridiplantae</taxon>
        <taxon>Streptophyta</taxon>
        <taxon>Embryophyta</taxon>
        <taxon>Tracheophyta</taxon>
        <taxon>Spermatophyta</taxon>
        <taxon>Magnoliopsida</taxon>
        <taxon>eudicotyledons</taxon>
        <taxon>Gunneridae</taxon>
        <taxon>Pentapetalae</taxon>
        <taxon>rosids</taxon>
        <taxon>fabids</taxon>
        <taxon>Fabales</taxon>
        <taxon>Quillajaceae</taxon>
        <taxon>Quillaja</taxon>
    </lineage>
</organism>
<dbReference type="Pfam" id="PF12937">
    <property type="entry name" value="F-box-like"/>
    <property type="match status" value="1"/>
</dbReference>
<evidence type="ECO:0000259" key="1">
    <source>
        <dbReference type="PROSITE" id="PS50181"/>
    </source>
</evidence>
<proteinExistence type="predicted"/>
<gene>
    <name evidence="2" type="ORF">O6P43_000191</name>
</gene>
<accession>A0AAD7QG20</accession>
<dbReference type="InterPro" id="IPR006527">
    <property type="entry name" value="F-box-assoc_dom_typ1"/>
</dbReference>
<keyword evidence="3" id="KW-1185">Reference proteome</keyword>
<dbReference type="KEGG" id="qsa:O6P43_000191"/>
<reference evidence="2 3" key="1">
    <citation type="journal article" date="2023" name="Science">
        <title>Elucidation of the pathway for biosynthesis of saponin adjuvants from the soapbark tree.</title>
        <authorList>
            <person name="Reed J."/>
            <person name="Orme A."/>
            <person name="El-Demerdash A."/>
            <person name="Owen C."/>
            <person name="Martin L.B.B."/>
            <person name="Misra R.C."/>
            <person name="Kikuchi S."/>
            <person name="Rejzek M."/>
            <person name="Martin A.C."/>
            <person name="Harkess A."/>
            <person name="Leebens-Mack J."/>
            <person name="Louveau T."/>
            <person name="Stephenson M.J."/>
            <person name="Osbourn A."/>
        </authorList>
    </citation>
    <scope>NUCLEOTIDE SEQUENCE [LARGE SCALE GENOMIC DNA]</scope>
    <source>
        <strain evidence="2">S10</strain>
    </source>
</reference>
<dbReference type="Gene3D" id="1.20.1280.50">
    <property type="match status" value="1"/>
</dbReference>
<evidence type="ECO:0000313" key="2">
    <source>
        <dbReference type="EMBL" id="KAJ7980835.1"/>
    </source>
</evidence>
<dbReference type="InterPro" id="IPR017451">
    <property type="entry name" value="F-box-assoc_interact_dom"/>
</dbReference>
<dbReference type="NCBIfam" id="TIGR01640">
    <property type="entry name" value="F_box_assoc_1"/>
    <property type="match status" value="1"/>
</dbReference>
<sequence length="423" mass="48640">MGSSIDDLPEVLLVDILSRLPVEYLIRCKAVKKFWYDIINNPNFVTYYCNFFFNNKSGMLVSSYIDTALGKRDVFLSLLSFNESGDDHSLTRLDLPLDWDINSFTLNIMGPCNGIYYLDIVPEALINPSLREFKALPDSDIAPFGTEYGHVLAGFGYDGKTNDYKVVKLMLLCERETPFTIWNCWRAEIYSLNANCWREVDDVVPSIDTDDRSPAYRFVNGCFHWMACDVISESERKVVVLSFDMVGEVFRKIRLPDIGDYCETIPYVAPCNDSTSIAVIVYPLQAEEGTEKNFNVWVMKDYWDDGSWVKQFTIGPITVVPVPLGFHRNNQLLFQDNNGKLVVYDPDDPQLQLKDLRVYGKQKCLITATYMESIASLRRGNEFSQKQLVSFEPESCSGFSWRSNEEMTDHFLEFKWSKLDFSC</sequence>
<dbReference type="Proteomes" id="UP001163823">
    <property type="component" value="Chromosome 1"/>
</dbReference>
<dbReference type="Pfam" id="PF07734">
    <property type="entry name" value="FBA_1"/>
    <property type="match status" value="1"/>
</dbReference>
<name>A0AAD7QG20_QUISA</name>
<dbReference type="SUPFAM" id="SSF81383">
    <property type="entry name" value="F-box domain"/>
    <property type="match status" value="1"/>
</dbReference>
<dbReference type="EMBL" id="JARAOO010000001">
    <property type="protein sequence ID" value="KAJ7980835.1"/>
    <property type="molecule type" value="Genomic_DNA"/>
</dbReference>
<dbReference type="PANTHER" id="PTHR31672:SF13">
    <property type="entry name" value="F-BOX PROTEIN CPR30-LIKE"/>
    <property type="match status" value="1"/>
</dbReference>
<dbReference type="InterPro" id="IPR001810">
    <property type="entry name" value="F-box_dom"/>
</dbReference>
<dbReference type="PROSITE" id="PS50181">
    <property type="entry name" value="FBOX"/>
    <property type="match status" value="1"/>
</dbReference>
<comment type="caution">
    <text evidence="2">The sequence shown here is derived from an EMBL/GenBank/DDBJ whole genome shotgun (WGS) entry which is preliminary data.</text>
</comment>
<feature type="domain" description="F-box" evidence="1">
    <location>
        <begin position="2"/>
        <end position="51"/>
    </location>
</feature>